<dbReference type="RefSeq" id="XP_024347960.1">
    <property type="nucleotide sequence ID" value="XM_024497656.1"/>
</dbReference>
<keyword evidence="2" id="KW-1185">Reference proteome</keyword>
<dbReference type="EMBL" id="APAU02000105">
    <property type="protein sequence ID" value="EUB56764.1"/>
    <property type="molecule type" value="Genomic_DNA"/>
</dbReference>
<gene>
    <name evidence="1" type="ORF">EGR_08407</name>
</gene>
<dbReference type="AlphaFoldDB" id="W6UTL9"/>
<proteinExistence type="predicted"/>
<accession>W6UTL9</accession>
<comment type="caution">
    <text evidence="1">The sequence shown here is derived from an EMBL/GenBank/DDBJ whole genome shotgun (WGS) entry which is preliminary data.</text>
</comment>
<name>W6UTL9_ECHGR</name>
<dbReference type="Proteomes" id="UP000019149">
    <property type="component" value="Unassembled WGS sequence"/>
</dbReference>
<organism evidence="1 2">
    <name type="scientific">Echinococcus granulosus</name>
    <name type="common">Hydatid tapeworm</name>
    <dbReference type="NCBI Taxonomy" id="6210"/>
    <lineage>
        <taxon>Eukaryota</taxon>
        <taxon>Metazoa</taxon>
        <taxon>Spiralia</taxon>
        <taxon>Lophotrochozoa</taxon>
        <taxon>Platyhelminthes</taxon>
        <taxon>Cestoda</taxon>
        <taxon>Eucestoda</taxon>
        <taxon>Cyclophyllidea</taxon>
        <taxon>Taeniidae</taxon>
        <taxon>Echinococcus</taxon>
        <taxon>Echinococcus granulosus group</taxon>
    </lineage>
</organism>
<reference evidence="1 2" key="1">
    <citation type="journal article" date="2013" name="Nat. Genet.">
        <title>The genome of the hydatid tapeworm Echinococcus granulosus.</title>
        <authorList>
            <person name="Zheng H."/>
            <person name="Zhang W."/>
            <person name="Zhang L."/>
            <person name="Zhang Z."/>
            <person name="Li J."/>
            <person name="Lu G."/>
            <person name="Zhu Y."/>
            <person name="Wang Y."/>
            <person name="Huang Y."/>
            <person name="Liu J."/>
            <person name="Kang H."/>
            <person name="Chen J."/>
            <person name="Wang L."/>
            <person name="Chen A."/>
            <person name="Yu S."/>
            <person name="Gao Z."/>
            <person name="Jin L."/>
            <person name="Gu W."/>
            <person name="Wang Z."/>
            <person name="Zhao L."/>
            <person name="Shi B."/>
            <person name="Wen H."/>
            <person name="Lin R."/>
            <person name="Jones M.K."/>
            <person name="Brejova B."/>
            <person name="Vinar T."/>
            <person name="Zhao G."/>
            <person name="McManus D.P."/>
            <person name="Chen Z."/>
            <person name="Zhou Y."/>
            <person name="Wang S."/>
        </authorList>
    </citation>
    <scope>NUCLEOTIDE SEQUENCE [LARGE SCALE GENOMIC DNA]</scope>
</reference>
<sequence length="106" mass="12544">MALKFFPTLWNEMIVSGNRKHFHARYCFSKGHTRKELEKPHYNSKFFHKVLEIVSSFKAWTQKKYTLCVYLTGRNQFKILTIGFGFLVPLNQQNHIPVALCGHRNE</sequence>
<evidence type="ECO:0000313" key="2">
    <source>
        <dbReference type="Proteomes" id="UP000019149"/>
    </source>
</evidence>
<evidence type="ECO:0000313" key="1">
    <source>
        <dbReference type="EMBL" id="EUB56764.1"/>
    </source>
</evidence>
<dbReference type="GeneID" id="36344122"/>
<dbReference type="KEGG" id="egl:EGR_08407"/>
<protein>
    <submittedName>
        <fullName evidence="1">Uncharacterized protein</fullName>
    </submittedName>
</protein>
<dbReference type="CTD" id="36344122"/>